<feature type="signal peptide" evidence="1">
    <location>
        <begin position="1"/>
        <end position="22"/>
    </location>
</feature>
<dbReference type="AlphaFoldDB" id="A0A6S6SSX0"/>
<dbReference type="InterPro" id="IPR036249">
    <property type="entry name" value="Thioredoxin-like_sf"/>
</dbReference>
<accession>A0A6S6SSX0</accession>
<protein>
    <recommendedName>
        <fullName evidence="3">Thioredoxin-like fold domain-containing protein</fullName>
    </recommendedName>
</protein>
<sequence length="162" mass="18646">MSTSLKFLLFFSLFFFIFSCSSPEETSRRVNEKTSEIKANIPEKITMLFVTQPSCPSCDQLEEVMELSKPKALISKYFKIKKIYLGEKLPDGLMEPNGTPTVYFLGSDNEVLVEPIIGEKKEAALMEFLKDALFEFKNTYNVDLVEKFNNQKLTEHHETLTH</sequence>
<reference evidence="2" key="1">
    <citation type="submission" date="2020-01" db="EMBL/GenBank/DDBJ databases">
        <authorList>
            <person name="Meier V. D."/>
            <person name="Meier V D."/>
        </authorList>
    </citation>
    <scope>NUCLEOTIDE SEQUENCE</scope>
    <source>
        <strain evidence="2">HLG_WM_MAG_02</strain>
    </source>
</reference>
<dbReference type="EMBL" id="CACVAZ010000025">
    <property type="protein sequence ID" value="CAA6805670.1"/>
    <property type="molecule type" value="Genomic_DNA"/>
</dbReference>
<evidence type="ECO:0008006" key="3">
    <source>
        <dbReference type="Google" id="ProtNLM"/>
    </source>
</evidence>
<dbReference type="Gene3D" id="3.40.30.10">
    <property type="entry name" value="Glutaredoxin"/>
    <property type="match status" value="1"/>
</dbReference>
<name>A0A6S6SSX0_9BACT</name>
<evidence type="ECO:0000313" key="2">
    <source>
        <dbReference type="EMBL" id="CAA6805670.1"/>
    </source>
</evidence>
<evidence type="ECO:0000256" key="1">
    <source>
        <dbReference type="SAM" id="SignalP"/>
    </source>
</evidence>
<proteinExistence type="predicted"/>
<feature type="chain" id="PRO_5027903346" description="Thioredoxin-like fold domain-containing protein" evidence="1">
    <location>
        <begin position="23"/>
        <end position="162"/>
    </location>
</feature>
<organism evidence="2">
    <name type="scientific">uncultured Sulfurovum sp</name>
    <dbReference type="NCBI Taxonomy" id="269237"/>
    <lineage>
        <taxon>Bacteria</taxon>
        <taxon>Pseudomonadati</taxon>
        <taxon>Campylobacterota</taxon>
        <taxon>Epsilonproteobacteria</taxon>
        <taxon>Campylobacterales</taxon>
        <taxon>Sulfurovaceae</taxon>
        <taxon>Sulfurovum</taxon>
        <taxon>environmental samples</taxon>
    </lineage>
</organism>
<dbReference type="PROSITE" id="PS51257">
    <property type="entry name" value="PROKAR_LIPOPROTEIN"/>
    <property type="match status" value="1"/>
</dbReference>
<keyword evidence="1" id="KW-0732">Signal</keyword>
<gene>
    <name evidence="2" type="ORF">HELGO_WM31897</name>
</gene>
<dbReference type="SUPFAM" id="SSF52833">
    <property type="entry name" value="Thioredoxin-like"/>
    <property type="match status" value="1"/>
</dbReference>